<gene>
    <name evidence="2" type="ORF">ERS852395_02709</name>
</gene>
<dbReference type="PANTHER" id="PTHR37292">
    <property type="entry name" value="VNG6097C"/>
    <property type="match status" value="1"/>
</dbReference>
<evidence type="ECO:0000313" key="2">
    <source>
        <dbReference type="EMBL" id="CUO32979.1"/>
    </source>
</evidence>
<sequence>MNINQKLIRAAEFNPTEKSHKLTVLSMCQQIEKQQITLPLYQRDMSWNLHKCISLLNYQLLGKAPVSPLSVNAINDLQDYVPQVSFITREIVKDMSRTQISIVDGQQRLTTNYKAYTDSEDFRNIVLDLIKGRFLLVEGAIERYQIPVGKLLNKEDSVFYSYVMNSKYLRKENVLPVLLQCRTKIRNYYYTINQADDLSEDEQIEWFEVLNNAGSRVSALQMRFSKMKIHGIDIYTQYTNIFRDRLLEHGYNFFVPKKTEVSYPIATLNSAYEIITGKEHTEAYTPIPSDTKENQLCSLKPSEIQRCFELTLKALDKALQFIQEHNLQEPDRIDYITYLTGYFVYYPDNMGKEVENKLCEWYMNVNFKNQSNTGRRTEFKKLLNIKS</sequence>
<dbReference type="InterPro" id="IPR004919">
    <property type="entry name" value="GmrSD_N"/>
</dbReference>
<protein>
    <submittedName>
        <fullName evidence="2">Uncharacterized conserved protein</fullName>
    </submittedName>
</protein>
<dbReference type="Proteomes" id="UP000095447">
    <property type="component" value="Unassembled WGS sequence"/>
</dbReference>
<dbReference type="EMBL" id="CYZA01000017">
    <property type="protein sequence ID" value="CUO32979.1"/>
    <property type="molecule type" value="Genomic_DNA"/>
</dbReference>
<evidence type="ECO:0000259" key="1">
    <source>
        <dbReference type="Pfam" id="PF03235"/>
    </source>
</evidence>
<evidence type="ECO:0000313" key="3">
    <source>
        <dbReference type="Proteomes" id="UP000095447"/>
    </source>
</evidence>
<feature type="domain" description="GmrSD restriction endonucleases N-terminal" evidence="1">
    <location>
        <begin position="29"/>
        <end position="223"/>
    </location>
</feature>
<dbReference type="RefSeq" id="WP_081017107.1">
    <property type="nucleotide sequence ID" value="NZ_CAXUGI010000005.1"/>
</dbReference>
<organism evidence="2 3">
    <name type="scientific">Blautia obeum</name>
    <dbReference type="NCBI Taxonomy" id="40520"/>
    <lineage>
        <taxon>Bacteria</taxon>
        <taxon>Bacillati</taxon>
        <taxon>Bacillota</taxon>
        <taxon>Clostridia</taxon>
        <taxon>Lachnospirales</taxon>
        <taxon>Lachnospiraceae</taxon>
        <taxon>Blautia</taxon>
    </lineage>
</organism>
<dbReference type="Pfam" id="PF03235">
    <property type="entry name" value="GmrSD_N"/>
    <property type="match status" value="1"/>
</dbReference>
<proteinExistence type="predicted"/>
<dbReference type="AlphaFoldDB" id="A0A174E938"/>
<dbReference type="PANTHER" id="PTHR37292:SF2">
    <property type="entry name" value="DUF262 DOMAIN-CONTAINING PROTEIN"/>
    <property type="match status" value="1"/>
</dbReference>
<reference evidence="2 3" key="1">
    <citation type="submission" date="2015-09" db="EMBL/GenBank/DDBJ databases">
        <authorList>
            <consortium name="Pathogen Informatics"/>
        </authorList>
    </citation>
    <scope>NUCLEOTIDE SEQUENCE [LARGE SCALE GENOMIC DNA]</scope>
    <source>
        <strain evidence="2 3">2789STDY5608838</strain>
    </source>
</reference>
<accession>A0A174E938</accession>
<name>A0A174E938_9FIRM</name>